<evidence type="ECO:0000313" key="1">
    <source>
        <dbReference type="EMBL" id="MED7824621.1"/>
    </source>
</evidence>
<name>A0ABU7FKH9_9ACTN</name>
<organism evidence="1 2">
    <name type="scientific">Streptomyces chiangmaiensis</name>
    <dbReference type="NCBI Taxonomy" id="766497"/>
    <lineage>
        <taxon>Bacteria</taxon>
        <taxon>Bacillati</taxon>
        <taxon>Actinomycetota</taxon>
        <taxon>Actinomycetes</taxon>
        <taxon>Kitasatosporales</taxon>
        <taxon>Streptomycetaceae</taxon>
        <taxon>Streptomyces</taxon>
    </lineage>
</organism>
<gene>
    <name evidence="1" type="ORF">VXC91_22175</name>
</gene>
<reference evidence="1" key="1">
    <citation type="submission" date="2024-01" db="EMBL/GenBank/DDBJ databases">
        <title>First draft genome sequence data of TA4-1, the type strain of Gram-positive actinobacterium Streptomyces chiangmaiensis.</title>
        <authorList>
            <person name="Yasawong M."/>
            <person name="Nantapong N."/>
        </authorList>
    </citation>
    <scope>NUCLEOTIDE SEQUENCE</scope>
    <source>
        <strain evidence="1">TA4-1</strain>
    </source>
</reference>
<accession>A0ABU7FKH9</accession>
<comment type="caution">
    <text evidence="1">The sequence shown here is derived from an EMBL/GenBank/DDBJ whole genome shotgun (WGS) entry which is preliminary data.</text>
</comment>
<dbReference type="EMBL" id="JAYWVC010000078">
    <property type="protein sequence ID" value="MED7824621.1"/>
    <property type="molecule type" value="Genomic_DNA"/>
</dbReference>
<evidence type="ECO:0000313" key="2">
    <source>
        <dbReference type="Proteomes" id="UP001333996"/>
    </source>
</evidence>
<dbReference type="Proteomes" id="UP001333996">
    <property type="component" value="Unassembled WGS sequence"/>
</dbReference>
<sequence length="185" mass="18682">MIDAVLVPAGPGAARREPRRSVLRPAGPMAAGGVVIVINQQRGAGRHLEMAATMRAGPRVAAASYAVLAVASRLGRGLIGPLAAGDSRTADEPARHLAVVGLTHLALGRVLVALSAIEQPGGGPLLNALNIVHSTGISRIGGLPARAYHAPDALYRTIAACDVAGVVGIAAAVRFVGRVGRAARI</sequence>
<keyword evidence="2" id="KW-1185">Reference proteome</keyword>
<dbReference type="RefSeq" id="WP_329509055.1">
    <property type="nucleotide sequence ID" value="NZ_BAAAYZ010000085.1"/>
</dbReference>
<protein>
    <submittedName>
        <fullName evidence="1">Uncharacterized protein</fullName>
    </submittedName>
</protein>
<proteinExistence type="predicted"/>